<dbReference type="InterPro" id="IPR045851">
    <property type="entry name" value="AMP-bd_C_sf"/>
</dbReference>
<dbReference type="Gene3D" id="2.30.38.10">
    <property type="entry name" value="Luciferase, Domain 3"/>
    <property type="match status" value="1"/>
</dbReference>
<dbReference type="SUPFAM" id="SSF56801">
    <property type="entry name" value="Acetyl-CoA synthetase-like"/>
    <property type="match status" value="1"/>
</dbReference>
<accession>A0A1D1V8H5</accession>
<proteinExistence type="inferred from homology"/>
<dbReference type="Pfam" id="PF13193">
    <property type="entry name" value="AMP-binding_C"/>
    <property type="match status" value="1"/>
</dbReference>
<gene>
    <name evidence="10" type="primary">RvY_06530-1</name>
    <name evidence="10" type="synonym">RvY_06530.1</name>
    <name evidence="10" type="ORF">RvY_06530</name>
</gene>
<dbReference type="Gene3D" id="3.40.50.980">
    <property type="match status" value="2"/>
</dbReference>
<evidence type="ECO:0000259" key="9">
    <source>
        <dbReference type="Pfam" id="PF13193"/>
    </source>
</evidence>
<evidence type="ECO:0000256" key="2">
    <source>
        <dbReference type="ARBA" id="ARBA00022598"/>
    </source>
</evidence>
<dbReference type="Pfam" id="PF00501">
    <property type="entry name" value="AMP-binding"/>
    <property type="match status" value="1"/>
</dbReference>
<reference evidence="10 11" key="1">
    <citation type="journal article" date="2016" name="Nat. Commun.">
        <title>Extremotolerant tardigrade genome and improved radiotolerance of human cultured cells by tardigrade-unique protein.</title>
        <authorList>
            <person name="Hashimoto T."/>
            <person name="Horikawa D.D."/>
            <person name="Saito Y."/>
            <person name="Kuwahara H."/>
            <person name="Kozuka-Hata H."/>
            <person name="Shin-I T."/>
            <person name="Minakuchi Y."/>
            <person name="Ohishi K."/>
            <person name="Motoyama A."/>
            <person name="Aizu T."/>
            <person name="Enomoto A."/>
            <person name="Kondo K."/>
            <person name="Tanaka S."/>
            <person name="Hara Y."/>
            <person name="Koshikawa S."/>
            <person name="Sagara H."/>
            <person name="Miura T."/>
            <person name="Yokobori S."/>
            <person name="Miyagawa K."/>
            <person name="Suzuki Y."/>
            <person name="Kubo T."/>
            <person name="Oyama M."/>
            <person name="Kohara Y."/>
            <person name="Fujiyama A."/>
            <person name="Arakawa K."/>
            <person name="Katayama T."/>
            <person name="Toyoda A."/>
            <person name="Kunieda T."/>
        </authorList>
    </citation>
    <scope>NUCLEOTIDE SEQUENCE [LARGE SCALE GENOMIC DNA]</scope>
    <source>
        <strain evidence="10 11">YOKOZUNA-1</strain>
    </source>
</reference>
<keyword evidence="11" id="KW-1185">Reference proteome</keyword>
<evidence type="ECO:0000256" key="7">
    <source>
        <dbReference type="ARBA" id="ARBA00048277"/>
    </source>
</evidence>
<dbReference type="Proteomes" id="UP000186922">
    <property type="component" value="Unassembled WGS sequence"/>
</dbReference>
<dbReference type="Gene3D" id="3.30.300.30">
    <property type="match status" value="1"/>
</dbReference>
<evidence type="ECO:0000313" key="10">
    <source>
        <dbReference type="EMBL" id="GAU94818.1"/>
    </source>
</evidence>
<comment type="caution">
    <text evidence="10">The sequence shown here is derived from an EMBL/GenBank/DDBJ whole genome shotgun (WGS) entry which is preliminary data.</text>
</comment>
<comment type="catalytic activity">
    <reaction evidence="6">
        <text>octanoate + ATP + CoA = octanoyl-CoA + AMP + diphosphate</text>
        <dbReference type="Rhea" id="RHEA:33631"/>
        <dbReference type="ChEBI" id="CHEBI:25646"/>
        <dbReference type="ChEBI" id="CHEBI:30616"/>
        <dbReference type="ChEBI" id="CHEBI:33019"/>
        <dbReference type="ChEBI" id="CHEBI:57287"/>
        <dbReference type="ChEBI" id="CHEBI:57386"/>
        <dbReference type="ChEBI" id="CHEBI:456215"/>
    </reaction>
</comment>
<feature type="domain" description="AMP-dependent synthetase/ligase" evidence="8">
    <location>
        <begin position="76"/>
        <end position="469"/>
    </location>
</feature>
<sequence>MDRLISTAIRTASRSSKYSVEFLRTDGNFLRTWERSLHIYIPDKYETRPERKLEDSYIHVPSNIPYLTTTLSRLIDHQAETIGDRVGYVVSYQGIRKTFADLKKDAEEMANGLLNLGLLPGDRLGIWGPNSYEWIVTMFAASKAGLILVNVNPAYKVHELEYCLNKVQMKAIVAAEGVATLKYYEHFQELIPELGDKRQTRNIFSKRLPHLKHIVMLTKNPENFPGTYSLAEVVDMRRPENDIKLEKIASLSRPDDPFNIQFTSGTTGSPKGATLSYYGMINCAYFSGLRLGAGTLMSSVVCPLPLYHIFACVGNLLVCTIFGAKLVLPSEKFDAEAVLRAIQDEKPECFNGVPTMFSDVLQHPSFNNYDLSSLKFGVMGGSPCPPELVKDTSEKLGLTTFACGYGSTEQSLATFIGFRGDPPDVFTTTTGYPLAHTEAKIVDSEGRIVPIGEKGELWTRNFGTMLGYWDDEAKTKETIRSDRWLMSGDLGVFDERGYLKIVGRLKDMIIRGGENVYPTEIENRLLEHLHVDNVAVCGVPDERMGEEICAWVRLKKKASKVAELDNYKGVQDELKTFLQTKLAKYKTPKYFIFYTNQNDIPMTVTGKIQKFKLTEMAVERLKLLDLAANSKAEKGQEKTSINCKRHV</sequence>
<feature type="domain" description="AMP-binding enzyme C-terminal" evidence="9">
    <location>
        <begin position="520"/>
        <end position="607"/>
    </location>
</feature>
<dbReference type="OrthoDB" id="10253115at2759"/>
<dbReference type="InterPro" id="IPR000873">
    <property type="entry name" value="AMP-dep_synth/lig_dom"/>
</dbReference>
<evidence type="ECO:0000256" key="5">
    <source>
        <dbReference type="ARBA" id="ARBA00039638"/>
    </source>
</evidence>
<comment type="similarity">
    <text evidence="1">Belongs to the ATP-dependent AMP-binding enzyme family.</text>
</comment>
<dbReference type="FunFam" id="3.30.300.30:FF:000008">
    <property type="entry name" value="2,3-dihydroxybenzoate-AMP ligase"/>
    <property type="match status" value="1"/>
</dbReference>
<dbReference type="PANTHER" id="PTHR43201">
    <property type="entry name" value="ACYL-COA SYNTHETASE"/>
    <property type="match status" value="1"/>
</dbReference>
<dbReference type="InterPro" id="IPR025110">
    <property type="entry name" value="AMP-bd_C"/>
</dbReference>
<evidence type="ECO:0000259" key="8">
    <source>
        <dbReference type="Pfam" id="PF00501"/>
    </source>
</evidence>
<dbReference type="AlphaFoldDB" id="A0A1D1V8H5"/>
<dbReference type="GO" id="GO:0031956">
    <property type="term" value="F:medium-chain fatty acid-CoA ligase activity"/>
    <property type="evidence" value="ECO:0007669"/>
    <property type="project" value="UniProtKB-EC"/>
</dbReference>
<comment type="function">
    <text evidence="3">Acyl-CoA synthases catalyze the initial reaction in fatty acid metabolism, by forming a thioester with CoA. Has some preference toward medium-chain substrates. Plays a role in adipocyte differentiation.</text>
</comment>
<dbReference type="PROSITE" id="PS00455">
    <property type="entry name" value="AMP_BINDING"/>
    <property type="match status" value="1"/>
</dbReference>
<dbReference type="InterPro" id="IPR020845">
    <property type="entry name" value="AMP-binding_CS"/>
</dbReference>
<evidence type="ECO:0000256" key="1">
    <source>
        <dbReference type="ARBA" id="ARBA00006432"/>
    </source>
</evidence>
<evidence type="ECO:0000313" key="11">
    <source>
        <dbReference type="Proteomes" id="UP000186922"/>
    </source>
</evidence>
<protein>
    <recommendedName>
        <fullName evidence="5">Medium-chain acyl-CoA ligase ACSF2, mitochondrial</fullName>
        <ecNumber evidence="4">6.2.1.2</ecNumber>
    </recommendedName>
</protein>
<name>A0A1D1V8H5_RAMVA</name>
<comment type="catalytic activity">
    <reaction evidence="7">
        <text>a medium-chain fatty acid + ATP + CoA = a medium-chain fatty acyl-CoA + AMP + diphosphate</text>
        <dbReference type="Rhea" id="RHEA:48340"/>
        <dbReference type="ChEBI" id="CHEBI:30616"/>
        <dbReference type="ChEBI" id="CHEBI:33019"/>
        <dbReference type="ChEBI" id="CHEBI:57287"/>
        <dbReference type="ChEBI" id="CHEBI:59558"/>
        <dbReference type="ChEBI" id="CHEBI:90546"/>
        <dbReference type="ChEBI" id="CHEBI:456215"/>
        <dbReference type="EC" id="6.2.1.2"/>
    </reaction>
</comment>
<dbReference type="GO" id="GO:0006631">
    <property type="term" value="P:fatty acid metabolic process"/>
    <property type="evidence" value="ECO:0007669"/>
    <property type="project" value="TreeGrafter"/>
</dbReference>
<keyword evidence="2" id="KW-0436">Ligase</keyword>
<organism evidence="10 11">
    <name type="scientific">Ramazzottius varieornatus</name>
    <name type="common">Water bear</name>
    <name type="synonym">Tardigrade</name>
    <dbReference type="NCBI Taxonomy" id="947166"/>
    <lineage>
        <taxon>Eukaryota</taxon>
        <taxon>Metazoa</taxon>
        <taxon>Ecdysozoa</taxon>
        <taxon>Tardigrada</taxon>
        <taxon>Eutardigrada</taxon>
        <taxon>Parachela</taxon>
        <taxon>Hypsibioidea</taxon>
        <taxon>Ramazzottiidae</taxon>
        <taxon>Ramazzottius</taxon>
    </lineage>
</organism>
<evidence type="ECO:0000256" key="6">
    <source>
        <dbReference type="ARBA" id="ARBA00047319"/>
    </source>
</evidence>
<evidence type="ECO:0000256" key="3">
    <source>
        <dbReference type="ARBA" id="ARBA00037247"/>
    </source>
</evidence>
<dbReference type="PANTHER" id="PTHR43201:SF5">
    <property type="entry name" value="MEDIUM-CHAIN ACYL-COA LIGASE ACSF2, MITOCHONDRIAL"/>
    <property type="match status" value="1"/>
</dbReference>
<dbReference type="EC" id="6.2.1.2" evidence="4"/>
<dbReference type="EMBL" id="BDGG01000003">
    <property type="protein sequence ID" value="GAU94818.1"/>
    <property type="molecule type" value="Genomic_DNA"/>
</dbReference>
<evidence type="ECO:0000256" key="4">
    <source>
        <dbReference type="ARBA" id="ARBA00039009"/>
    </source>
</evidence>
<dbReference type="STRING" id="947166.A0A1D1V8H5"/>